<comment type="cofactor">
    <cofactor evidence="4">
        <name>Zn(2+)</name>
        <dbReference type="ChEBI" id="CHEBI:29105"/>
    </cofactor>
    <text evidence="4">Binds 1 zinc ion per subunit.</text>
</comment>
<dbReference type="PATRIC" id="fig|1166018.3.peg.2622"/>
<dbReference type="PRINTS" id="PR01070">
    <property type="entry name" value="ACCCTRFRASEB"/>
</dbReference>
<dbReference type="InterPro" id="IPR034733">
    <property type="entry name" value="AcCoA_carboxyl_beta"/>
</dbReference>
<evidence type="ECO:0000256" key="3">
    <source>
        <dbReference type="ARBA" id="ARBA00023160"/>
    </source>
</evidence>
<keyword evidence="1 4" id="KW-0808">Transferase</keyword>
<dbReference type="GO" id="GO:0008270">
    <property type="term" value="F:zinc ion binding"/>
    <property type="evidence" value="ECO:0007669"/>
    <property type="project" value="UniProtKB-UniRule"/>
</dbReference>
<dbReference type="HOGENOM" id="CLU_015486_1_1_10"/>
<keyword evidence="4" id="KW-0963">Cytoplasm</keyword>
<comment type="catalytic activity">
    <reaction evidence="4">
        <text>N(6)-carboxybiotinyl-L-lysyl-[protein] + acetyl-CoA = N(6)-biotinyl-L-lysyl-[protein] + malonyl-CoA</text>
        <dbReference type="Rhea" id="RHEA:54728"/>
        <dbReference type="Rhea" id="RHEA-COMP:10505"/>
        <dbReference type="Rhea" id="RHEA-COMP:10506"/>
        <dbReference type="ChEBI" id="CHEBI:57288"/>
        <dbReference type="ChEBI" id="CHEBI:57384"/>
        <dbReference type="ChEBI" id="CHEBI:83144"/>
        <dbReference type="ChEBI" id="CHEBI:83145"/>
        <dbReference type="EC" id="2.1.3.15"/>
    </reaction>
</comment>
<feature type="binding site" evidence="4">
    <location>
        <position position="99"/>
    </location>
    <ligand>
        <name>Zn(2+)</name>
        <dbReference type="ChEBI" id="CHEBI:29105"/>
    </ligand>
</feature>
<keyword evidence="4" id="KW-0444">Lipid biosynthesis</keyword>
<dbReference type="InterPro" id="IPR000438">
    <property type="entry name" value="Acetyl_CoA_COase_Trfase_b_su"/>
</dbReference>
<dbReference type="SUPFAM" id="SSF52096">
    <property type="entry name" value="ClpP/crotonase"/>
    <property type="match status" value="1"/>
</dbReference>
<dbReference type="GO" id="GO:0005524">
    <property type="term" value="F:ATP binding"/>
    <property type="evidence" value="ECO:0007669"/>
    <property type="project" value="UniProtKB-KW"/>
</dbReference>
<feature type="binding site" evidence="4">
    <location>
        <position position="118"/>
    </location>
    <ligand>
        <name>Zn(2+)</name>
        <dbReference type="ChEBI" id="CHEBI:29105"/>
    </ligand>
</feature>
<evidence type="ECO:0000256" key="1">
    <source>
        <dbReference type="ARBA" id="ARBA00022679"/>
    </source>
</evidence>
<comment type="subcellular location">
    <subcellularLocation>
        <location evidence="4">Cytoplasm</location>
    </subcellularLocation>
</comment>
<evidence type="ECO:0000259" key="5">
    <source>
        <dbReference type="PROSITE" id="PS50980"/>
    </source>
</evidence>
<dbReference type="UniPathway" id="UPA00655">
    <property type="reaction ID" value="UER00711"/>
</dbReference>
<evidence type="ECO:0000256" key="4">
    <source>
        <dbReference type="HAMAP-Rule" id="MF_01395"/>
    </source>
</evidence>
<keyword evidence="2 4" id="KW-0276">Fatty acid metabolism</keyword>
<dbReference type="InterPro" id="IPR029045">
    <property type="entry name" value="ClpP/crotonase-like_dom_sf"/>
</dbReference>
<feature type="domain" description="CoA carboxyltransferase N-terminal" evidence="5">
    <location>
        <begin position="95"/>
        <end position="350"/>
    </location>
</feature>
<dbReference type="GO" id="GO:0009317">
    <property type="term" value="C:acetyl-CoA carboxylase complex"/>
    <property type="evidence" value="ECO:0007669"/>
    <property type="project" value="InterPro"/>
</dbReference>
<keyword evidence="4" id="KW-0862">Zinc</keyword>
<feature type="binding site" evidence="4">
    <location>
        <position position="102"/>
    </location>
    <ligand>
        <name>Zn(2+)</name>
        <dbReference type="ChEBI" id="CHEBI:29105"/>
    </ligand>
</feature>
<dbReference type="PANTHER" id="PTHR42995:SF5">
    <property type="entry name" value="ACETYL-COENZYME A CARBOXYLASE CARBOXYL TRANSFERASE SUBUNIT BETA, CHLOROPLASTIC"/>
    <property type="match status" value="1"/>
</dbReference>
<dbReference type="Pfam" id="PF01039">
    <property type="entry name" value="Carboxyl_trans"/>
    <property type="match status" value="1"/>
</dbReference>
<dbReference type="KEGG" id="fae:FAES_0906"/>
<name>I0K464_9BACT</name>
<dbReference type="AlphaFoldDB" id="I0K464"/>
<comment type="function">
    <text evidence="4">Component of the acetyl coenzyme A carboxylase (ACC) complex. Biotin carboxylase (BC) catalyzes the carboxylation of biotin on its carrier protein (BCCP) and then the CO(2) group is transferred by the transcarboxylase to acetyl-CoA to form malonyl-CoA.</text>
</comment>
<evidence type="ECO:0000256" key="2">
    <source>
        <dbReference type="ARBA" id="ARBA00022832"/>
    </source>
</evidence>
<dbReference type="InterPro" id="IPR011762">
    <property type="entry name" value="COA_CT_N"/>
</dbReference>
<keyword evidence="4" id="KW-0443">Lipid metabolism</keyword>
<keyword evidence="7" id="KW-1185">Reference proteome</keyword>
<organism evidence="6 7">
    <name type="scientific">Fibrella aestuarina BUZ 2</name>
    <dbReference type="NCBI Taxonomy" id="1166018"/>
    <lineage>
        <taxon>Bacteria</taxon>
        <taxon>Pseudomonadati</taxon>
        <taxon>Bacteroidota</taxon>
        <taxon>Cytophagia</taxon>
        <taxon>Cytophagales</taxon>
        <taxon>Spirosomataceae</taxon>
        <taxon>Fibrella</taxon>
    </lineage>
</organism>
<dbReference type="GO" id="GO:0006633">
    <property type="term" value="P:fatty acid biosynthetic process"/>
    <property type="evidence" value="ECO:0007669"/>
    <property type="project" value="UniProtKB-KW"/>
</dbReference>
<dbReference type="GO" id="GO:0003989">
    <property type="term" value="F:acetyl-CoA carboxylase activity"/>
    <property type="evidence" value="ECO:0007669"/>
    <property type="project" value="InterPro"/>
</dbReference>
<dbReference type="PANTHER" id="PTHR42995">
    <property type="entry name" value="ACETYL-COENZYME A CARBOXYLASE CARBOXYL TRANSFERASE SUBUNIT BETA, CHLOROPLASTIC"/>
    <property type="match status" value="1"/>
</dbReference>
<feature type="zinc finger region" description="C4-type" evidence="4">
    <location>
        <begin position="99"/>
        <end position="121"/>
    </location>
</feature>
<evidence type="ECO:0000313" key="7">
    <source>
        <dbReference type="Proteomes" id="UP000011058"/>
    </source>
</evidence>
<comment type="pathway">
    <text evidence="4">Lipid metabolism; malonyl-CoA biosynthesis; malonyl-CoA from acetyl-CoA: step 1/1.</text>
</comment>
<dbReference type="Gene3D" id="3.90.226.10">
    <property type="entry name" value="2-enoyl-CoA Hydratase, Chain A, domain 1"/>
    <property type="match status" value="1"/>
</dbReference>
<dbReference type="PROSITE" id="PS50980">
    <property type="entry name" value="COA_CT_NTER"/>
    <property type="match status" value="1"/>
</dbReference>
<accession>I0K464</accession>
<dbReference type="STRING" id="1166018.FAES_0906"/>
<dbReference type="GO" id="GO:2001295">
    <property type="term" value="P:malonyl-CoA biosynthetic process"/>
    <property type="evidence" value="ECO:0007669"/>
    <property type="project" value="UniProtKB-UniRule"/>
</dbReference>
<sequence length="350" mass="38304">MPSTNSCTTMPANCRVRPCATRSNGTTPSVGGHLWPNKGWLFDGASVNISRQTANLIFPFVSLLSFSSTNMSWFIRKDKGIQTPTEMKREAPDGLWYQCPNCKQVMHTREHKLNAYTCVHCNYHEKVGSDAYFSLLFDGNEFTELDENMISADPLGFTDTKRYPDRIRATVAKTGLKDAVRTAHGPMNGTEITVACMDFGFIGGSMGSVVGEKIARAIDYALANKTPFLMISRSGGARMMEAGFSLMQMAKTSAKLARLSEAGLPYVSLLTDPTTGGVTASYAMLGDFNIAEPGALIGFAGPRVIRETIGKDLPKGFQSAEFVLEHGFLDFIVDRKDLKDKLSSLLKMLN</sequence>
<dbReference type="HAMAP" id="MF_01395">
    <property type="entry name" value="AcetylCoA_CT_beta"/>
    <property type="match status" value="1"/>
</dbReference>
<feature type="binding site" evidence="4">
    <location>
        <position position="121"/>
    </location>
    <ligand>
        <name>Zn(2+)</name>
        <dbReference type="ChEBI" id="CHEBI:29105"/>
    </ligand>
</feature>
<keyword evidence="4" id="KW-0547">Nucleotide-binding</keyword>
<dbReference type="Proteomes" id="UP000011058">
    <property type="component" value="Chromosome"/>
</dbReference>
<proteinExistence type="inferred from homology"/>
<reference evidence="6 7" key="1">
    <citation type="journal article" date="2012" name="J. Bacteriol.">
        <title>Genome Sequence of Fibrella aestuarina BUZ 2T, a Filamentous Marine Bacterium.</title>
        <authorList>
            <person name="Filippini M."/>
            <person name="Qi W."/>
            <person name="Blom J."/>
            <person name="Goesmann A."/>
            <person name="Smits T.H."/>
            <person name="Bagheri H.C."/>
        </authorList>
    </citation>
    <scope>NUCLEOTIDE SEQUENCE [LARGE SCALE GENOMIC DNA]</scope>
    <source>
        <strain evidence="7">BUZ 2T</strain>
    </source>
</reference>
<comment type="similarity">
    <text evidence="4">Belongs to the AccD/PCCB family.</text>
</comment>
<keyword evidence="3 4" id="KW-0275">Fatty acid biosynthesis</keyword>
<evidence type="ECO:0000313" key="6">
    <source>
        <dbReference type="EMBL" id="CCG98917.1"/>
    </source>
</evidence>
<protein>
    <recommendedName>
        <fullName evidence="4">Acetyl-coenzyme A carboxylase carboxyl transferase subunit beta</fullName>
        <shortName evidence="4">ACCase subunit beta</shortName>
        <shortName evidence="4">Acetyl-CoA carboxylase carboxyltransferase subunit beta</shortName>
        <ecNumber evidence="4">2.1.3.15</ecNumber>
    </recommendedName>
</protein>
<dbReference type="EC" id="2.1.3.15" evidence="4"/>
<keyword evidence="4" id="KW-0863">Zinc-finger</keyword>
<dbReference type="eggNOG" id="COG0777">
    <property type="taxonomic scope" value="Bacteria"/>
</dbReference>
<comment type="subunit">
    <text evidence="4">Acetyl-CoA carboxylase is a heterohexamer composed of biotin carboxyl carrier protein (AccB), biotin carboxylase (AccC) and two subunits each of ACCase subunit alpha (AccA) and ACCase subunit beta (AccD).</text>
</comment>
<dbReference type="EMBL" id="HE796683">
    <property type="protein sequence ID" value="CCG98917.1"/>
    <property type="molecule type" value="Genomic_DNA"/>
</dbReference>
<gene>
    <name evidence="4" type="primary">accD</name>
    <name evidence="6" type="ORF">FAES_0906</name>
</gene>
<keyword evidence="4" id="KW-0067">ATP-binding</keyword>
<keyword evidence="4" id="KW-0479">Metal-binding</keyword>
<dbReference type="NCBIfam" id="TIGR00515">
    <property type="entry name" value="accD"/>
    <property type="match status" value="1"/>
</dbReference>
<dbReference type="GO" id="GO:0016743">
    <property type="term" value="F:carboxyl- or carbamoyltransferase activity"/>
    <property type="evidence" value="ECO:0007669"/>
    <property type="project" value="UniProtKB-UniRule"/>
</dbReference>